<sequence>MVRFASSRRGRVVGGLIAALSAVLFSTLATADADADAEAKITLAVREVVIPAPGSKQAANPDPLALPDKPYCPKTLYGKWYPFGRATMPTLGIMEIKKGYINFSKHGEFPFKIRKGPHNVPYLELFGLPQHQKYGYPLQRFAFIGYDSPPFLDNACMVQVSLCTTIGDVEKRIEHDWLPKSAPENYYCNFDTYVPYRDKERLKRYLFNYPRDE</sequence>
<dbReference type="RefSeq" id="WP_132940195.1">
    <property type="nucleotide sequence ID" value="NZ_CP119676.1"/>
</dbReference>
<gene>
    <name evidence="2" type="ORF">EDD55_1191</name>
</gene>
<evidence type="ECO:0008006" key="4">
    <source>
        <dbReference type="Google" id="ProtNLM"/>
    </source>
</evidence>
<dbReference type="AlphaFoldDB" id="A0A4R3J3R8"/>
<feature type="chain" id="PRO_5020586928" description="Apolipoprotein D and lipocalin family protein" evidence="1">
    <location>
        <begin position="32"/>
        <end position="213"/>
    </location>
</feature>
<accession>A0A4R3J3R8</accession>
<evidence type="ECO:0000313" key="3">
    <source>
        <dbReference type="Proteomes" id="UP000295304"/>
    </source>
</evidence>
<proteinExistence type="predicted"/>
<organism evidence="2 3">
    <name type="scientific">Varunaivibrio sulfuroxidans</name>
    <dbReference type="NCBI Taxonomy" id="1773489"/>
    <lineage>
        <taxon>Bacteria</taxon>
        <taxon>Pseudomonadati</taxon>
        <taxon>Pseudomonadota</taxon>
        <taxon>Alphaproteobacteria</taxon>
        <taxon>Rhodospirillales</taxon>
        <taxon>Magnetovibrionaceae</taxon>
        <taxon>Varunaivibrio</taxon>
    </lineage>
</organism>
<keyword evidence="3" id="KW-1185">Reference proteome</keyword>
<dbReference type="EMBL" id="SLZW01000019">
    <property type="protein sequence ID" value="TCS59774.1"/>
    <property type="molecule type" value="Genomic_DNA"/>
</dbReference>
<comment type="caution">
    <text evidence="2">The sequence shown here is derived from an EMBL/GenBank/DDBJ whole genome shotgun (WGS) entry which is preliminary data.</text>
</comment>
<name>A0A4R3J3R8_9PROT</name>
<dbReference type="Proteomes" id="UP000295304">
    <property type="component" value="Unassembled WGS sequence"/>
</dbReference>
<keyword evidence="1" id="KW-0732">Signal</keyword>
<feature type="signal peptide" evidence="1">
    <location>
        <begin position="1"/>
        <end position="31"/>
    </location>
</feature>
<reference evidence="2 3" key="1">
    <citation type="submission" date="2019-03" db="EMBL/GenBank/DDBJ databases">
        <title>Genomic Encyclopedia of Type Strains, Phase IV (KMG-IV): sequencing the most valuable type-strain genomes for metagenomic binning, comparative biology and taxonomic classification.</title>
        <authorList>
            <person name="Goeker M."/>
        </authorList>
    </citation>
    <scope>NUCLEOTIDE SEQUENCE [LARGE SCALE GENOMIC DNA]</scope>
    <source>
        <strain evidence="2 3">DSM 101688</strain>
    </source>
</reference>
<evidence type="ECO:0000256" key="1">
    <source>
        <dbReference type="SAM" id="SignalP"/>
    </source>
</evidence>
<evidence type="ECO:0000313" key="2">
    <source>
        <dbReference type="EMBL" id="TCS59774.1"/>
    </source>
</evidence>
<protein>
    <recommendedName>
        <fullName evidence="4">Apolipoprotein D and lipocalin family protein</fullName>
    </recommendedName>
</protein>